<sequence>MDLNPKAIVPVHGTISLSQTKHSKNSSNPLKAVDLPKIQSSFHGGVHKWFFKTSSEFEIELVHGFENVNPWEVIHKNYPENWYFWPVDILKTQEYYQNILEQSKLVQVKHNFDRNNKNVILYSSLKIRRIIYPLDWPEKSLSTSVQLKSLNRFYPSYNYFDYIDAWKNVLNIQNSTCTHSWLIYFDNSNIKTTTKFPNWFFKWWTFRGITENILSPDVSQLYKYFKQNFNPSQNEKYIPPLMYFCTNFFIPWVYKWFFDFTYITKLNIPIISRKHKIKWWGSFKNSTTEAHIKNLILKKAQFPAISYSSKLTLQEQPSFGAQKAQYQALLAAAKTPEEYKLICESMCKQLDSEGSIKPVKQELATSKSSSSSIKSSGKSSAKISKKKAKSKKKYSSSDSKSTASKTSSTVSGNSNEDDCYGILPAIKIKSKTKYKAEKKERRKKEEKKKLKKKGKGKKKQDTSPSSSSDSD</sequence>
<evidence type="ECO:0000313" key="2">
    <source>
        <dbReference type="Proteomes" id="UP000091857"/>
    </source>
</evidence>
<protein>
    <submittedName>
        <fullName evidence="1">Uncharacterized protein</fullName>
    </submittedName>
</protein>
<comment type="caution">
    <text evidence="1">The sequence shown here is derived from an EMBL/GenBank/DDBJ whole genome shotgun (WGS) entry which is preliminary data.</text>
</comment>
<reference evidence="2" key="1">
    <citation type="journal article" date="2016" name="Nat. Biotechnol.">
        <title>Sequencing wild and cultivated cassava and related species reveals extensive interspecific hybridization and genetic diversity.</title>
        <authorList>
            <person name="Bredeson J.V."/>
            <person name="Lyons J.B."/>
            <person name="Prochnik S.E."/>
            <person name="Wu G.A."/>
            <person name="Ha C.M."/>
            <person name="Edsinger-Gonzales E."/>
            <person name="Grimwood J."/>
            <person name="Schmutz J."/>
            <person name="Rabbi I.Y."/>
            <person name="Egesi C."/>
            <person name="Nauluvula P."/>
            <person name="Lebot V."/>
            <person name="Ndunguru J."/>
            <person name="Mkamilo G."/>
            <person name="Bart R.S."/>
            <person name="Setter T.L."/>
            <person name="Gleadow R.M."/>
            <person name="Kulakow P."/>
            <person name="Ferguson M.E."/>
            <person name="Rounsley S."/>
            <person name="Rokhsar D.S."/>
        </authorList>
    </citation>
    <scope>NUCLEOTIDE SEQUENCE [LARGE SCALE GENOMIC DNA]</scope>
    <source>
        <strain evidence="2">cv. AM560-2</strain>
    </source>
</reference>
<gene>
    <name evidence="1" type="ORF">MANES_11G071450v8</name>
</gene>
<organism evidence="1 2">
    <name type="scientific">Manihot esculenta</name>
    <name type="common">Cassava</name>
    <name type="synonym">Jatropha manihot</name>
    <dbReference type="NCBI Taxonomy" id="3983"/>
    <lineage>
        <taxon>Eukaryota</taxon>
        <taxon>Viridiplantae</taxon>
        <taxon>Streptophyta</taxon>
        <taxon>Embryophyta</taxon>
        <taxon>Tracheophyta</taxon>
        <taxon>Spermatophyta</taxon>
        <taxon>Magnoliopsida</taxon>
        <taxon>eudicotyledons</taxon>
        <taxon>Gunneridae</taxon>
        <taxon>Pentapetalae</taxon>
        <taxon>rosids</taxon>
        <taxon>fabids</taxon>
        <taxon>Malpighiales</taxon>
        <taxon>Euphorbiaceae</taxon>
        <taxon>Crotonoideae</taxon>
        <taxon>Manihoteae</taxon>
        <taxon>Manihot</taxon>
    </lineage>
</organism>
<proteinExistence type="predicted"/>
<dbReference type="Proteomes" id="UP000091857">
    <property type="component" value="Chromosome 11"/>
</dbReference>
<accession>A0ACB7GV94</accession>
<name>A0ACB7GV94_MANES</name>
<evidence type="ECO:0000313" key="1">
    <source>
        <dbReference type="EMBL" id="KAG8643839.1"/>
    </source>
</evidence>
<dbReference type="EMBL" id="CM004397">
    <property type="protein sequence ID" value="KAG8643839.1"/>
    <property type="molecule type" value="Genomic_DNA"/>
</dbReference>
<keyword evidence="2" id="KW-1185">Reference proteome</keyword>